<evidence type="ECO:0000313" key="3">
    <source>
        <dbReference type="Proteomes" id="UP000060630"/>
    </source>
</evidence>
<feature type="region of interest" description="Disordered" evidence="1">
    <location>
        <begin position="41"/>
        <end position="61"/>
    </location>
</feature>
<dbReference type="Proteomes" id="UP000060630">
    <property type="component" value="Unassembled WGS sequence"/>
</dbReference>
<protein>
    <recommendedName>
        <fullName evidence="4">Chemotaxis protein</fullName>
    </recommendedName>
</protein>
<reference evidence="2 3" key="1">
    <citation type="submission" date="2015-11" db="EMBL/GenBank/DDBJ databases">
        <title>Expanding the genomic diversity of Burkholderia species for the development of highly accurate diagnostics.</title>
        <authorList>
            <person name="Sahl J."/>
            <person name="Keim P."/>
            <person name="Wagner D."/>
        </authorList>
    </citation>
    <scope>NUCLEOTIDE SEQUENCE [LARGE SCALE GENOMIC DNA]</scope>
    <source>
        <strain evidence="2 3">MSMB2087WGS</strain>
    </source>
</reference>
<evidence type="ECO:0008006" key="4">
    <source>
        <dbReference type="Google" id="ProtNLM"/>
    </source>
</evidence>
<dbReference type="EMBL" id="LPHD01000064">
    <property type="protein sequence ID" value="KWA82692.1"/>
    <property type="molecule type" value="Genomic_DNA"/>
</dbReference>
<evidence type="ECO:0000313" key="2">
    <source>
        <dbReference type="EMBL" id="KWA82692.1"/>
    </source>
</evidence>
<sequence>MDQTTQQNAALVEHAAAASKSLGAQGHELSETVAAFRLPAGERAPSSASPDAAGAWRALAA</sequence>
<name>A0A102ZDL9_9BURK</name>
<evidence type="ECO:0000256" key="1">
    <source>
        <dbReference type="SAM" id="MobiDB-lite"/>
    </source>
</evidence>
<accession>A0A102ZDL9</accession>
<dbReference type="AlphaFoldDB" id="A0A102ZDL9"/>
<feature type="compositionally biased region" description="Low complexity" evidence="1">
    <location>
        <begin position="44"/>
        <end position="55"/>
    </location>
</feature>
<proteinExistence type="predicted"/>
<comment type="caution">
    <text evidence="2">The sequence shown here is derived from an EMBL/GenBank/DDBJ whole genome shotgun (WGS) entry which is preliminary data.</text>
</comment>
<gene>
    <name evidence="2" type="ORF">WL29_26105</name>
</gene>
<organism evidence="2 3">
    <name type="scientific">Burkholderia ubonensis</name>
    <dbReference type="NCBI Taxonomy" id="101571"/>
    <lineage>
        <taxon>Bacteria</taxon>
        <taxon>Pseudomonadati</taxon>
        <taxon>Pseudomonadota</taxon>
        <taxon>Betaproteobacteria</taxon>
        <taxon>Burkholderiales</taxon>
        <taxon>Burkholderiaceae</taxon>
        <taxon>Burkholderia</taxon>
        <taxon>Burkholderia cepacia complex</taxon>
    </lineage>
</organism>